<proteinExistence type="predicted"/>
<dbReference type="HOGENOM" id="CLU_2370160_0_0_9"/>
<evidence type="ECO:0000313" key="2">
    <source>
        <dbReference type="Proteomes" id="UP000006620"/>
    </source>
</evidence>
<reference evidence="2" key="1">
    <citation type="submission" date="2011-06" db="EMBL/GenBank/DDBJ databases">
        <title>Complete genome sequence of Paenibacillus mucilaginosus KNP414.</title>
        <authorList>
            <person name="Wang J."/>
            <person name="Hu S."/>
            <person name="Hu X."/>
            <person name="Zhang B."/>
            <person name="Dong D."/>
            <person name="Zhang S."/>
            <person name="Zhao K."/>
            <person name="Wu D."/>
        </authorList>
    </citation>
    <scope>NUCLEOTIDE SEQUENCE [LARGE SCALE GENOMIC DNA]</scope>
    <source>
        <strain evidence="2">KNP414</strain>
    </source>
</reference>
<dbReference type="Proteomes" id="UP000006620">
    <property type="component" value="Chromosome"/>
</dbReference>
<dbReference type="KEGG" id="pms:KNP414_06531"/>
<evidence type="ECO:0000313" key="1">
    <source>
        <dbReference type="EMBL" id="AEI45052.1"/>
    </source>
</evidence>
<protein>
    <recommendedName>
        <fullName evidence="3">Nucleoside-diphosphate sugar epimerase</fullName>
    </recommendedName>
</protein>
<gene>
    <name evidence="1" type="ordered locus">KNP414_06531</name>
</gene>
<dbReference type="AlphaFoldDB" id="F8FNY3"/>
<evidence type="ECO:0008006" key="3">
    <source>
        <dbReference type="Google" id="ProtNLM"/>
    </source>
</evidence>
<accession>F8FNY3</accession>
<dbReference type="PATRIC" id="fig|1036673.3.peg.6087"/>
<organism evidence="1 2">
    <name type="scientific">Paenibacillus mucilaginosus (strain KNP414)</name>
    <dbReference type="NCBI Taxonomy" id="1036673"/>
    <lineage>
        <taxon>Bacteria</taxon>
        <taxon>Bacillati</taxon>
        <taxon>Bacillota</taxon>
        <taxon>Bacilli</taxon>
        <taxon>Bacillales</taxon>
        <taxon>Paenibacillaceae</taxon>
        <taxon>Paenibacillus</taxon>
    </lineage>
</organism>
<dbReference type="EMBL" id="CP002869">
    <property type="protein sequence ID" value="AEI45052.1"/>
    <property type="molecule type" value="Genomic_DNA"/>
</dbReference>
<name>F8FNY3_PAEMK</name>
<dbReference type="RefSeq" id="WP_013920196.1">
    <property type="nucleotide sequence ID" value="NC_015690.1"/>
</dbReference>
<sequence>MQEQIDEIILHMAKSQEELASILEAKRCVVCHLALMNQYIPPVNPEFEGLDALMEHSLSVTKSVTSYLNVLSDLEEAMSGSLECIVRELGDGPGEE</sequence>
<reference evidence="1 2" key="2">
    <citation type="journal article" date="2013" name="Genome Announc.">
        <title>Genome Sequence of Growth-Improving Paenibacillus mucilaginosus Strain KNP414.</title>
        <authorList>
            <person name="Lu J.J."/>
            <person name="Wang J.F."/>
            <person name="Hu X.F."/>
        </authorList>
    </citation>
    <scope>NUCLEOTIDE SEQUENCE [LARGE SCALE GENOMIC DNA]</scope>
    <source>
        <strain evidence="1 2">KNP414</strain>
    </source>
</reference>